<accession>A0A2V2ZW68</accession>
<dbReference type="AlphaFoldDB" id="A0A2V2ZW68"/>
<dbReference type="Proteomes" id="UP000247150">
    <property type="component" value="Unassembled WGS sequence"/>
</dbReference>
<name>A0A2V2ZW68_9BACI</name>
<comment type="caution">
    <text evidence="1">The sequence shown here is derived from an EMBL/GenBank/DDBJ whole genome shotgun (WGS) entry which is preliminary data.</text>
</comment>
<gene>
    <name evidence="1" type="ORF">DFO73_107230</name>
</gene>
<dbReference type="EMBL" id="QGTW01000007">
    <property type="protein sequence ID" value="PWW27917.1"/>
    <property type="molecule type" value="Genomic_DNA"/>
</dbReference>
<evidence type="ECO:0000313" key="1">
    <source>
        <dbReference type="EMBL" id="PWW27917.1"/>
    </source>
</evidence>
<reference evidence="1 2" key="1">
    <citation type="submission" date="2018-05" db="EMBL/GenBank/DDBJ databases">
        <title>Freshwater and sediment microbial communities from various areas in North America, analyzing microbe dynamics in response to fracking.</title>
        <authorList>
            <person name="Lamendella R."/>
        </authorList>
    </citation>
    <scope>NUCLEOTIDE SEQUENCE [LARGE SCALE GENOMIC DNA]</scope>
    <source>
        <strain evidence="1 2">15_TX</strain>
    </source>
</reference>
<proteinExistence type="predicted"/>
<sequence>MAIVIALPDTAASHAKPDIAGDTLHEVVIF</sequence>
<organism evidence="1 2">
    <name type="scientific">Cytobacillus oceanisediminis</name>
    <dbReference type="NCBI Taxonomy" id="665099"/>
    <lineage>
        <taxon>Bacteria</taxon>
        <taxon>Bacillati</taxon>
        <taxon>Bacillota</taxon>
        <taxon>Bacilli</taxon>
        <taxon>Bacillales</taxon>
        <taxon>Bacillaceae</taxon>
        <taxon>Cytobacillus</taxon>
    </lineage>
</organism>
<evidence type="ECO:0000313" key="2">
    <source>
        <dbReference type="Proteomes" id="UP000247150"/>
    </source>
</evidence>
<protein>
    <submittedName>
        <fullName evidence="1">Uncharacterized protein</fullName>
    </submittedName>
</protein>